<organism evidence="3 4">
    <name type="scientific">Cognatilysobacter bugurensis</name>
    <dbReference type="NCBI Taxonomy" id="543356"/>
    <lineage>
        <taxon>Bacteria</taxon>
        <taxon>Pseudomonadati</taxon>
        <taxon>Pseudomonadota</taxon>
        <taxon>Gammaproteobacteria</taxon>
        <taxon>Lysobacterales</taxon>
        <taxon>Lysobacteraceae</taxon>
        <taxon>Cognatilysobacter</taxon>
    </lineage>
</organism>
<keyword evidence="4" id="KW-1185">Reference proteome</keyword>
<dbReference type="EMBL" id="BMYD01000001">
    <property type="protein sequence ID" value="GHA76575.1"/>
    <property type="molecule type" value="Genomic_DNA"/>
</dbReference>
<reference evidence="3" key="2">
    <citation type="submission" date="2020-09" db="EMBL/GenBank/DDBJ databases">
        <authorList>
            <person name="Sun Q."/>
            <person name="Kim S."/>
        </authorList>
    </citation>
    <scope>NUCLEOTIDE SEQUENCE</scope>
    <source>
        <strain evidence="3">KCTC 23077</strain>
    </source>
</reference>
<feature type="region of interest" description="Disordered" evidence="1">
    <location>
        <begin position="97"/>
        <end position="122"/>
    </location>
</feature>
<accession>A0A918W7B1</accession>
<evidence type="ECO:0000313" key="4">
    <source>
        <dbReference type="Proteomes" id="UP000646426"/>
    </source>
</evidence>
<dbReference type="CDD" id="cd00093">
    <property type="entry name" value="HTH_XRE"/>
    <property type="match status" value="1"/>
</dbReference>
<dbReference type="PROSITE" id="PS50943">
    <property type="entry name" value="HTH_CROC1"/>
    <property type="match status" value="1"/>
</dbReference>
<protein>
    <recommendedName>
        <fullName evidence="2">HTH cro/C1-type domain-containing protein</fullName>
    </recommendedName>
</protein>
<dbReference type="Proteomes" id="UP000646426">
    <property type="component" value="Unassembled WGS sequence"/>
</dbReference>
<dbReference type="SUPFAM" id="SSF47413">
    <property type="entry name" value="lambda repressor-like DNA-binding domains"/>
    <property type="match status" value="1"/>
</dbReference>
<dbReference type="InterPro" id="IPR010982">
    <property type="entry name" value="Lambda_DNA-bd_dom_sf"/>
</dbReference>
<evidence type="ECO:0000313" key="3">
    <source>
        <dbReference type="EMBL" id="GHA76575.1"/>
    </source>
</evidence>
<sequence length="122" mass="13356">MAGPGQPSLFARRLRQARERAALSQYELGLRAGLDASVAGPRINQYENGVHEPRQQTAQQIADALGIPPAFFYTGDDDLARLLLAWPGLSKEKRRKVADLVDGKSKAVTPAAPAKKRVRRKP</sequence>
<dbReference type="SMART" id="SM00530">
    <property type="entry name" value="HTH_XRE"/>
    <property type="match status" value="1"/>
</dbReference>
<dbReference type="RefSeq" id="WP_189454301.1">
    <property type="nucleotide sequence ID" value="NZ_BMYD01000001.1"/>
</dbReference>
<dbReference type="InterPro" id="IPR001387">
    <property type="entry name" value="Cro/C1-type_HTH"/>
</dbReference>
<comment type="caution">
    <text evidence="3">The sequence shown here is derived from an EMBL/GenBank/DDBJ whole genome shotgun (WGS) entry which is preliminary data.</text>
</comment>
<feature type="domain" description="HTH cro/C1-type" evidence="2">
    <location>
        <begin position="14"/>
        <end position="72"/>
    </location>
</feature>
<proteinExistence type="predicted"/>
<dbReference type="AlphaFoldDB" id="A0A918W7B1"/>
<evidence type="ECO:0000256" key="1">
    <source>
        <dbReference type="SAM" id="MobiDB-lite"/>
    </source>
</evidence>
<name>A0A918W7B1_9GAMM</name>
<dbReference type="GO" id="GO:0003677">
    <property type="term" value="F:DNA binding"/>
    <property type="evidence" value="ECO:0007669"/>
    <property type="project" value="InterPro"/>
</dbReference>
<reference evidence="3" key="1">
    <citation type="journal article" date="2014" name="Int. J. Syst. Evol. Microbiol.">
        <title>Complete genome sequence of Corynebacterium casei LMG S-19264T (=DSM 44701T), isolated from a smear-ripened cheese.</title>
        <authorList>
            <consortium name="US DOE Joint Genome Institute (JGI-PGF)"/>
            <person name="Walter F."/>
            <person name="Albersmeier A."/>
            <person name="Kalinowski J."/>
            <person name="Ruckert C."/>
        </authorList>
    </citation>
    <scope>NUCLEOTIDE SEQUENCE</scope>
    <source>
        <strain evidence="3">KCTC 23077</strain>
    </source>
</reference>
<gene>
    <name evidence="3" type="ORF">GCM10007067_12280</name>
</gene>
<dbReference type="Pfam" id="PF01381">
    <property type="entry name" value="HTH_3"/>
    <property type="match status" value="1"/>
</dbReference>
<evidence type="ECO:0000259" key="2">
    <source>
        <dbReference type="PROSITE" id="PS50943"/>
    </source>
</evidence>
<dbReference type="Gene3D" id="1.10.260.40">
    <property type="entry name" value="lambda repressor-like DNA-binding domains"/>
    <property type="match status" value="1"/>
</dbReference>